<evidence type="ECO:0000259" key="1">
    <source>
        <dbReference type="Pfam" id="PF06877"/>
    </source>
</evidence>
<dbReference type="Proteomes" id="UP001303408">
    <property type="component" value="Chromosome"/>
</dbReference>
<dbReference type="Gene3D" id="3.30.70.970">
    <property type="entry name" value="RraB-like"/>
    <property type="match status" value="1"/>
</dbReference>
<protein>
    <submittedName>
        <fullName evidence="2">Ribonuclease E inhibitor RraB</fullName>
    </submittedName>
</protein>
<sequence>MGLLSKMFGARARVAPYGLWGDDAEQLAAFEARGAEPGAPRESEFFISFTSDVKAKAAADVLRTQRVYHELVEPSHDIPEWMIFVRGYQQPLVPDFLRETVDLCSDLAARFGGEYEGWAGLLTAEEKGGE</sequence>
<keyword evidence="4" id="KW-1185">Reference proteome</keyword>
<dbReference type="Pfam" id="PF06877">
    <property type="entry name" value="RraB"/>
    <property type="match status" value="1"/>
</dbReference>
<dbReference type="SUPFAM" id="SSF89946">
    <property type="entry name" value="Hypothetical protein VC0424"/>
    <property type="match status" value="1"/>
</dbReference>
<dbReference type="EMBL" id="CP134880">
    <property type="protein sequence ID" value="WNM28773.1"/>
    <property type="molecule type" value="Genomic_DNA"/>
</dbReference>
<dbReference type="EMBL" id="CP134879">
    <property type="protein sequence ID" value="WNM25877.1"/>
    <property type="molecule type" value="Genomic_DNA"/>
</dbReference>
<dbReference type="Proteomes" id="UP001304125">
    <property type="component" value="Chromosome"/>
</dbReference>
<proteinExistence type="predicted"/>
<dbReference type="KEGG" id="dcp:RN607_07130"/>
<organism evidence="2 4">
    <name type="scientific">Demequina capsici</name>
    <dbReference type="NCBI Taxonomy" id="3075620"/>
    <lineage>
        <taxon>Bacteria</taxon>
        <taxon>Bacillati</taxon>
        <taxon>Actinomycetota</taxon>
        <taxon>Actinomycetes</taxon>
        <taxon>Micrococcales</taxon>
        <taxon>Demequinaceae</taxon>
        <taxon>Demequina</taxon>
    </lineage>
</organism>
<dbReference type="RefSeq" id="WP_313501496.1">
    <property type="nucleotide sequence ID" value="NZ_CP134879.1"/>
</dbReference>
<dbReference type="InterPro" id="IPR009671">
    <property type="entry name" value="RraB_dom"/>
</dbReference>
<evidence type="ECO:0000313" key="4">
    <source>
        <dbReference type="Proteomes" id="UP001304125"/>
    </source>
</evidence>
<dbReference type="AlphaFoldDB" id="A0AA96FAP6"/>
<accession>A0AA96FAP6</accession>
<gene>
    <name evidence="2" type="ORF">RN606_06920</name>
    <name evidence="3" type="ORF">RN607_07130</name>
</gene>
<evidence type="ECO:0000313" key="2">
    <source>
        <dbReference type="EMBL" id="WNM25877.1"/>
    </source>
</evidence>
<evidence type="ECO:0000313" key="3">
    <source>
        <dbReference type="EMBL" id="WNM28773.1"/>
    </source>
</evidence>
<feature type="domain" description="Regulator of ribonuclease activity B" evidence="1">
    <location>
        <begin position="23"/>
        <end position="118"/>
    </location>
</feature>
<accession>A0AA96FEU3</accession>
<dbReference type="InterPro" id="IPR036701">
    <property type="entry name" value="RraB-like_sf"/>
</dbReference>
<name>A0AA96FAP6_9MICO</name>
<reference evidence="2 4" key="1">
    <citation type="submission" date="2023-09" db="EMBL/GenBank/DDBJ databases">
        <title>Demequina sp. a novel bacteria isolated from Capsicum annuum.</title>
        <authorList>
            <person name="Humaira Z."/>
            <person name="Lee J."/>
            <person name="Cho D."/>
        </authorList>
    </citation>
    <scope>NUCLEOTIDE SEQUENCE [LARGE SCALE GENOMIC DNA]</scope>
    <source>
        <strain evidence="2 4">OYTSA14</strain>
        <strain evidence="3">PMTSA13</strain>
    </source>
</reference>